<dbReference type="PANTHER" id="PTHR19372">
    <property type="entry name" value="SULFITE REDUCTASE"/>
    <property type="match status" value="1"/>
</dbReference>
<dbReference type="InterPro" id="IPR000572">
    <property type="entry name" value="OxRdtase_Mopterin-bd_dom"/>
</dbReference>
<dbReference type="RefSeq" id="WP_136450352.1">
    <property type="nucleotide sequence ID" value="NZ_SSTI01000001.1"/>
</dbReference>
<dbReference type="Pfam" id="PF03404">
    <property type="entry name" value="Mo-co_dimer"/>
    <property type="match status" value="1"/>
</dbReference>
<proteinExistence type="predicted"/>
<evidence type="ECO:0000313" key="7">
    <source>
        <dbReference type="EMBL" id="THG41924.1"/>
    </source>
</evidence>
<dbReference type="Gene3D" id="3.90.420.10">
    <property type="entry name" value="Oxidoreductase, molybdopterin-binding domain"/>
    <property type="match status" value="1"/>
</dbReference>
<dbReference type="Proteomes" id="UP000308038">
    <property type="component" value="Unassembled WGS sequence"/>
</dbReference>
<dbReference type="InterPro" id="IPR014756">
    <property type="entry name" value="Ig_E-set"/>
</dbReference>
<dbReference type="SUPFAM" id="SSF56524">
    <property type="entry name" value="Oxidoreductase molybdopterin-binding domain"/>
    <property type="match status" value="1"/>
</dbReference>
<keyword evidence="3" id="KW-0479">Metal-binding</keyword>
<organism evidence="7 8">
    <name type="scientific">Sphingomonas olei</name>
    <dbReference type="NCBI Taxonomy" id="1886787"/>
    <lineage>
        <taxon>Bacteria</taxon>
        <taxon>Pseudomonadati</taxon>
        <taxon>Pseudomonadota</taxon>
        <taxon>Alphaproteobacteria</taxon>
        <taxon>Sphingomonadales</taxon>
        <taxon>Sphingomonadaceae</taxon>
        <taxon>Sphingomonas</taxon>
    </lineage>
</organism>
<dbReference type="EMBL" id="SSTI01000001">
    <property type="protein sequence ID" value="THG41924.1"/>
    <property type="molecule type" value="Genomic_DNA"/>
</dbReference>
<gene>
    <name evidence="7" type="ORF">E5988_00110</name>
</gene>
<comment type="caution">
    <text evidence="7">The sequence shown here is derived from an EMBL/GenBank/DDBJ whole genome shotgun (WGS) entry which is preliminary data.</text>
</comment>
<protein>
    <submittedName>
        <fullName evidence="7">Oxidase</fullName>
    </submittedName>
</protein>
<evidence type="ECO:0000259" key="5">
    <source>
        <dbReference type="Pfam" id="PF00174"/>
    </source>
</evidence>
<dbReference type="InterPro" id="IPR005066">
    <property type="entry name" value="MoCF_OxRdtse_dimer"/>
</dbReference>
<dbReference type="InterPro" id="IPR036374">
    <property type="entry name" value="OxRdtase_Mopterin-bd_sf"/>
</dbReference>
<reference evidence="7 8" key="1">
    <citation type="submission" date="2019-04" db="EMBL/GenBank/DDBJ databases">
        <title>Microbes associate with the intestines of laboratory mice.</title>
        <authorList>
            <person name="Navarre W."/>
            <person name="Wong E."/>
            <person name="Huang K.C."/>
            <person name="Tropini C."/>
            <person name="Ng K."/>
            <person name="Yu B."/>
        </authorList>
    </citation>
    <scope>NUCLEOTIDE SEQUENCE [LARGE SCALE GENOMIC DNA]</scope>
    <source>
        <strain evidence="7 8">NM83_B4-11</strain>
    </source>
</reference>
<dbReference type="Pfam" id="PF00174">
    <property type="entry name" value="Oxidored_molyb"/>
    <property type="match status" value="1"/>
</dbReference>
<dbReference type="InterPro" id="IPR008335">
    <property type="entry name" value="Mopterin_OxRdtase_euk"/>
</dbReference>
<feature type="domain" description="Oxidoreductase molybdopterin-binding" evidence="5">
    <location>
        <begin position="98"/>
        <end position="267"/>
    </location>
</feature>
<feature type="domain" description="Moybdenum cofactor oxidoreductase dimerisation" evidence="6">
    <location>
        <begin position="294"/>
        <end position="403"/>
    </location>
</feature>
<sequence>MDRLDFEAARSVSRRRLLTAGISGGAALIAARALGADVDLRLPGGNSARPLTSDFPQKGEMILQRARPVLLETPMEVFQHNLYTPNDRFYVRWHWSDMPTSIDVDQYRIAISGHVERPLSISLAQLLRMPRVELAAVNQCSGNSRGLFEPRVPGAQWGHGAMGNAKWMGVSLRHLLDLAGVRGGAVAVRIGALDKPLVEGAPAFEKALGIDHARDGEVMLAFAMNGEQLPLLNGFPVRLVVPGWYSTYWMKTVNTIEVLTAPDDRYWMAKAYKIPDTPRAHVAPGTKDFPTVPINRMNPRSWITSIADGASYGYDPVLPVEGIAIGGDSGVARVEISGNGGRTWEPAMLGREDDRYGFRRFTARIGVPRPGRVQVMARCTNTAGETQPMEANWNPGGYMRNCVEPVTVALT</sequence>
<evidence type="ECO:0000256" key="4">
    <source>
        <dbReference type="ARBA" id="ARBA00023002"/>
    </source>
</evidence>
<keyword evidence="8" id="KW-1185">Reference proteome</keyword>
<accession>A0ABY2QKY5</accession>
<dbReference type="Gene3D" id="2.60.40.650">
    <property type="match status" value="1"/>
</dbReference>
<dbReference type="PRINTS" id="PR00407">
    <property type="entry name" value="EUMOPTERIN"/>
</dbReference>
<dbReference type="PANTHER" id="PTHR19372:SF7">
    <property type="entry name" value="SULFITE OXIDASE, MITOCHONDRIAL"/>
    <property type="match status" value="1"/>
</dbReference>
<name>A0ABY2QKY5_9SPHN</name>
<comment type="cofactor">
    <cofactor evidence="1">
        <name>Mo-molybdopterin</name>
        <dbReference type="ChEBI" id="CHEBI:71302"/>
    </cofactor>
</comment>
<keyword evidence="2" id="KW-0500">Molybdenum</keyword>
<evidence type="ECO:0000259" key="6">
    <source>
        <dbReference type="Pfam" id="PF03404"/>
    </source>
</evidence>
<evidence type="ECO:0000256" key="1">
    <source>
        <dbReference type="ARBA" id="ARBA00001924"/>
    </source>
</evidence>
<evidence type="ECO:0000256" key="2">
    <source>
        <dbReference type="ARBA" id="ARBA00022505"/>
    </source>
</evidence>
<evidence type="ECO:0000256" key="3">
    <source>
        <dbReference type="ARBA" id="ARBA00022723"/>
    </source>
</evidence>
<evidence type="ECO:0000313" key="8">
    <source>
        <dbReference type="Proteomes" id="UP000308038"/>
    </source>
</evidence>
<keyword evidence="4" id="KW-0560">Oxidoreductase</keyword>
<dbReference type="SUPFAM" id="SSF81296">
    <property type="entry name" value="E set domains"/>
    <property type="match status" value="1"/>
</dbReference>